<feature type="compositionally biased region" description="Basic and acidic residues" evidence="4">
    <location>
        <begin position="206"/>
        <end position="218"/>
    </location>
</feature>
<dbReference type="GO" id="GO:0071011">
    <property type="term" value="C:precatalytic spliceosome"/>
    <property type="evidence" value="ECO:0007669"/>
    <property type="project" value="TreeGrafter"/>
</dbReference>
<dbReference type="GO" id="GO:0003723">
    <property type="term" value="F:RNA binding"/>
    <property type="evidence" value="ECO:0007669"/>
    <property type="project" value="TreeGrafter"/>
</dbReference>
<dbReference type="InterPro" id="IPR013085">
    <property type="entry name" value="U1-CZ_Znf_C2H2"/>
</dbReference>
<dbReference type="GO" id="GO:0000398">
    <property type="term" value="P:mRNA splicing, via spliceosome"/>
    <property type="evidence" value="ECO:0007669"/>
    <property type="project" value="InterPro"/>
</dbReference>
<feature type="compositionally biased region" description="Basic and acidic residues" evidence="4">
    <location>
        <begin position="230"/>
        <end position="268"/>
    </location>
</feature>
<evidence type="ECO:0000256" key="1">
    <source>
        <dbReference type="ARBA" id="ARBA00022723"/>
    </source>
</evidence>
<name>A0A9P8QVA1_9HYPO</name>
<dbReference type="GO" id="GO:0008270">
    <property type="term" value="F:zinc ion binding"/>
    <property type="evidence" value="ECO:0007669"/>
    <property type="project" value="UniProtKB-KW"/>
</dbReference>
<dbReference type="Proteomes" id="UP000827724">
    <property type="component" value="Unassembled WGS sequence"/>
</dbReference>
<feature type="compositionally biased region" description="Low complexity" evidence="4">
    <location>
        <begin position="74"/>
        <end position="83"/>
    </location>
</feature>
<evidence type="ECO:0000313" key="7">
    <source>
        <dbReference type="Proteomes" id="UP000827724"/>
    </source>
</evidence>
<evidence type="ECO:0000256" key="4">
    <source>
        <dbReference type="SAM" id="MobiDB-lite"/>
    </source>
</evidence>
<dbReference type="SUPFAM" id="SSF57667">
    <property type="entry name" value="beta-beta-alpha zinc fingers"/>
    <property type="match status" value="1"/>
</dbReference>
<reference evidence="6" key="1">
    <citation type="submission" date="2021-08" db="EMBL/GenBank/DDBJ databases">
        <title>Chromosome-Level Trichoderma cornu-damae using Hi-C Data.</title>
        <authorList>
            <person name="Kim C.S."/>
        </authorList>
    </citation>
    <scope>NUCLEOTIDE SEQUENCE</scope>
    <source>
        <strain evidence="6">KA19-0412C</strain>
    </source>
</reference>
<dbReference type="Pfam" id="PF06220">
    <property type="entry name" value="zf-U1"/>
    <property type="match status" value="1"/>
</dbReference>
<keyword evidence="3" id="KW-0862">Zinc</keyword>
<dbReference type="PANTHER" id="PTHR13173">
    <property type="entry name" value="WW DOMAIN BINDING PROTEIN 4"/>
    <property type="match status" value="1"/>
</dbReference>
<proteinExistence type="predicted"/>
<feature type="compositionally biased region" description="Acidic residues" evidence="4">
    <location>
        <begin position="219"/>
        <end position="228"/>
    </location>
</feature>
<evidence type="ECO:0000313" key="6">
    <source>
        <dbReference type="EMBL" id="KAH6609918.1"/>
    </source>
</evidence>
<dbReference type="EMBL" id="JAIWOZ010000002">
    <property type="protein sequence ID" value="KAH6609918.1"/>
    <property type="molecule type" value="Genomic_DNA"/>
</dbReference>
<feature type="compositionally biased region" description="Polar residues" evidence="4">
    <location>
        <begin position="84"/>
        <end position="98"/>
    </location>
</feature>
<feature type="compositionally biased region" description="Basic residues" evidence="4">
    <location>
        <begin position="281"/>
        <end position="292"/>
    </location>
</feature>
<dbReference type="InterPro" id="IPR036236">
    <property type="entry name" value="Znf_C2H2_sf"/>
</dbReference>
<dbReference type="PANTHER" id="PTHR13173:SF10">
    <property type="entry name" value="WW DOMAIN-BINDING PROTEIN 4"/>
    <property type="match status" value="1"/>
</dbReference>
<feature type="region of interest" description="Disordered" evidence="4">
    <location>
        <begin position="30"/>
        <end position="100"/>
    </location>
</feature>
<dbReference type="OrthoDB" id="191651at2759"/>
<sequence length="292" mass="32573">MSEYWKSTPKYWCKHCSCYVRDTKLERANHEATGKHQGALKRSLRDLHRNHEREERGKERARQEIARLNGVVGGSSPSGPSGSRAQAKTSGPTESQLKSQREQLAAMGVAIPSDFRPEMAMPGEWTVTKTTIIEERRDAEGETKVEAKATGVRKREETEEQKEEEEAMRGLFKKPRRWGRDSKTVPGDEDEDLDALLSTAVPLKAEATREGDAVKKEEDGDGDGDGGDCAETKVPKEEEDVAVKTAERDSEERGQEQCIKRDPVVKAEEAEEASGIAPVVFKKRKPKGIRTK</sequence>
<keyword evidence="7" id="KW-1185">Reference proteome</keyword>
<protein>
    <recommendedName>
        <fullName evidence="5">U1-C C2H2-type zinc finger domain-containing protein</fullName>
    </recommendedName>
</protein>
<keyword evidence="1" id="KW-0479">Metal-binding</keyword>
<feature type="region of interest" description="Disordered" evidence="4">
    <location>
        <begin position="135"/>
        <end position="292"/>
    </location>
</feature>
<feature type="compositionally biased region" description="Basic and acidic residues" evidence="4">
    <location>
        <begin position="135"/>
        <end position="157"/>
    </location>
</feature>
<feature type="domain" description="U1-C C2H2-type zinc finger" evidence="5">
    <location>
        <begin position="9"/>
        <end position="42"/>
    </location>
</feature>
<feature type="compositionally biased region" description="Basic and acidic residues" evidence="4">
    <location>
        <begin position="43"/>
        <end position="65"/>
    </location>
</feature>
<keyword evidence="2" id="KW-0863">Zinc-finger</keyword>
<dbReference type="InterPro" id="IPR040023">
    <property type="entry name" value="WBP4"/>
</dbReference>
<evidence type="ECO:0000256" key="3">
    <source>
        <dbReference type="ARBA" id="ARBA00022833"/>
    </source>
</evidence>
<evidence type="ECO:0000259" key="5">
    <source>
        <dbReference type="Pfam" id="PF06220"/>
    </source>
</evidence>
<comment type="caution">
    <text evidence="6">The sequence shown here is derived from an EMBL/GenBank/DDBJ whole genome shotgun (WGS) entry which is preliminary data.</text>
</comment>
<gene>
    <name evidence="6" type="ORF">Trco_003264</name>
</gene>
<organism evidence="6 7">
    <name type="scientific">Trichoderma cornu-damae</name>
    <dbReference type="NCBI Taxonomy" id="654480"/>
    <lineage>
        <taxon>Eukaryota</taxon>
        <taxon>Fungi</taxon>
        <taxon>Dikarya</taxon>
        <taxon>Ascomycota</taxon>
        <taxon>Pezizomycotina</taxon>
        <taxon>Sordariomycetes</taxon>
        <taxon>Hypocreomycetidae</taxon>
        <taxon>Hypocreales</taxon>
        <taxon>Hypocreaceae</taxon>
        <taxon>Trichoderma</taxon>
    </lineage>
</organism>
<evidence type="ECO:0000256" key="2">
    <source>
        <dbReference type="ARBA" id="ARBA00022771"/>
    </source>
</evidence>
<dbReference type="AlphaFoldDB" id="A0A9P8QVA1"/>
<accession>A0A9P8QVA1</accession>